<keyword evidence="2" id="KW-0815">Transposition</keyword>
<feature type="region of interest" description="Disordered" evidence="7">
    <location>
        <begin position="397"/>
        <end position="438"/>
    </location>
</feature>
<dbReference type="Proteomes" id="UP000192319">
    <property type="component" value="Unassembled WGS sequence"/>
</dbReference>
<feature type="domain" description="Probable transposase IS891/IS1136/IS1341" evidence="8">
    <location>
        <begin position="171"/>
        <end position="278"/>
    </location>
</feature>
<proteinExistence type="inferred from homology"/>
<evidence type="ECO:0000259" key="8">
    <source>
        <dbReference type="Pfam" id="PF01385"/>
    </source>
</evidence>
<evidence type="ECO:0000256" key="3">
    <source>
        <dbReference type="ARBA" id="ARBA00022723"/>
    </source>
</evidence>
<dbReference type="EMBL" id="MVHD01000003">
    <property type="protein sequence ID" value="OQZ92964.1"/>
    <property type="molecule type" value="Genomic_DNA"/>
</dbReference>
<evidence type="ECO:0000256" key="4">
    <source>
        <dbReference type="ARBA" id="ARBA00022833"/>
    </source>
</evidence>
<protein>
    <submittedName>
        <fullName evidence="11">Transposase</fullName>
    </submittedName>
</protein>
<evidence type="ECO:0000256" key="1">
    <source>
        <dbReference type="ARBA" id="ARBA00008761"/>
    </source>
</evidence>
<dbReference type="Pfam" id="PF12323">
    <property type="entry name" value="HTH_OrfB_IS605"/>
    <property type="match status" value="1"/>
</dbReference>
<evidence type="ECO:0000256" key="2">
    <source>
        <dbReference type="ARBA" id="ARBA00022578"/>
    </source>
</evidence>
<dbReference type="InterPro" id="IPR021027">
    <property type="entry name" value="Transposase_put_HTH"/>
</dbReference>
<evidence type="ECO:0000256" key="5">
    <source>
        <dbReference type="ARBA" id="ARBA00023125"/>
    </source>
</evidence>
<gene>
    <name evidence="11" type="ORF">BST11_02930</name>
</gene>
<comment type="similarity">
    <text evidence="1">In the C-terminal section; belongs to the transposase 35 family.</text>
</comment>
<dbReference type="RefSeq" id="WP_244897474.1">
    <property type="nucleotide sequence ID" value="NZ_JACKVH010000008.1"/>
</dbReference>
<evidence type="ECO:0000259" key="9">
    <source>
        <dbReference type="Pfam" id="PF07282"/>
    </source>
</evidence>
<keyword evidence="3" id="KW-0479">Metal-binding</keyword>
<comment type="caution">
    <text evidence="11">The sequence shown here is derived from an EMBL/GenBank/DDBJ whole genome shotgun (WGS) entry which is preliminary data.</text>
</comment>
<keyword evidence="12" id="KW-1185">Reference proteome</keyword>
<dbReference type="Pfam" id="PF07282">
    <property type="entry name" value="Cas12f1-like_TNB"/>
    <property type="match status" value="1"/>
</dbReference>
<feature type="compositionally biased region" description="Polar residues" evidence="7">
    <location>
        <begin position="427"/>
        <end position="438"/>
    </location>
</feature>
<evidence type="ECO:0000313" key="11">
    <source>
        <dbReference type="EMBL" id="OQZ92964.1"/>
    </source>
</evidence>
<keyword evidence="6" id="KW-0233">DNA recombination</keyword>
<evidence type="ECO:0000256" key="6">
    <source>
        <dbReference type="ARBA" id="ARBA00023172"/>
    </source>
</evidence>
<keyword evidence="4" id="KW-0862">Zinc</keyword>
<dbReference type="Pfam" id="PF01385">
    <property type="entry name" value="OrfB_IS605"/>
    <property type="match status" value="1"/>
</dbReference>
<organism evidence="11 12">
    <name type="scientific">Mycobacterium alsense</name>
    <dbReference type="NCBI Taxonomy" id="324058"/>
    <lineage>
        <taxon>Bacteria</taxon>
        <taxon>Bacillati</taxon>
        <taxon>Actinomycetota</taxon>
        <taxon>Actinomycetes</taxon>
        <taxon>Mycobacteriales</taxon>
        <taxon>Mycobacteriaceae</taxon>
        <taxon>Mycobacterium</taxon>
    </lineage>
</organism>
<keyword evidence="5" id="KW-0238">DNA-binding</keyword>
<dbReference type="NCBIfam" id="NF040570">
    <property type="entry name" value="guided_TnpB"/>
    <property type="match status" value="1"/>
</dbReference>
<name>A0ABX3RG17_9MYCO</name>
<feature type="domain" description="Transposase putative helix-turn-helix" evidence="10">
    <location>
        <begin position="1"/>
        <end position="43"/>
    </location>
</feature>
<dbReference type="InterPro" id="IPR001959">
    <property type="entry name" value="Transposase"/>
</dbReference>
<reference evidence="11 12" key="1">
    <citation type="submission" date="2017-02" db="EMBL/GenBank/DDBJ databases">
        <title>The new phylogeny of genus Mycobacterium.</title>
        <authorList>
            <person name="Tortoli E."/>
            <person name="Trovato A."/>
            <person name="Cirillo D.M."/>
        </authorList>
    </citation>
    <scope>NUCLEOTIDE SEQUENCE [LARGE SCALE GENOMIC DNA]</scope>
    <source>
        <strain evidence="11 12">DSM 45230</strain>
    </source>
</reference>
<feature type="domain" description="Cas12f1-like TNB" evidence="9">
    <location>
        <begin position="311"/>
        <end position="378"/>
    </location>
</feature>
<accession>A0ABX3RG17</accession>
<dbReference type="InterPro" id="IPR010095">
    <property type="entry name" value="Cas12f1-like_TNB"/>
</dbReference>
<sequence>MLTGRRFRVEFSDEQAEFAQRIGGACRALWNTGLEQRREYRRRGAWMNYARQAAELAQAKNEQPWLEDVPGHCLQQTLMDLDRACREHGTFRVHWRSSRRWAPSFRFPEGNKMLVEQLNRRHARVKLPKLGWVKFRCARSLNGATIRSATVSRDADQWFVSLLVDDGIQRPDCHAQPGTAVGVDRGVVVAIAASRGDLLNRRFVTVGEQQRRMALQRQLARTTTYSRNRNKIRTKLAGLRARERRRRQDFCAQTAHRLTVGHELVVLEALQIRNMTRRARPVEDPENPGQYLANGAASKSCLNNAILSKGWFRFETALMSASRYSGTQIVKVPAAFTSQRCSACGHVDPKSRESQAVFKCTHCFAPAQHADVNAAKNILAAGLAVTACREAQHRRCWRDSEAGTSRKPRGITAPTRLPGWNPPASATGRTSNAKQRHG</sequence>
<evidence type="ECO:0000313" key="12">
    <source>
        <dbReference type="Proteomes" id="UP000192319"/>
    </source>
</evidence>
<evidence type="ECO:0000256" key="7">
    <source>
        <dbReference type="SAM" id="MobiDB-lite"/>
    </source>
</evidence>
<evidence type="ECO:0000259" key="10">
    <source>
        <dbReference type="Pfam" id="PF12323"/>
    </source>
</evidence>